<gene>
    <name evidence="2" type="ORF">BGE01nite_04680</name>
</gene>
<comment type="caution">
    <text evidence="2">The sequence shown here is derived from an EMBL/GenBank/DDBJ whole genome shotgun (WGS) entry which is preliminary data.</text>
</comment>
<evidence type="ECO:0000313" key="3">
    <source>
        <dbReference type="Proteomes" id="UP000321577"/>
    </source>
</evidence>
<dbReference type="SUPFAM" id="SSF54523">
    <property type="entry name" value="Pili subunits"/>
    <property type="match status" value="1"/>
</dbReference>
<keyword evidence="1" id="KW-0472">Membrane</keyword>
<keyword evidence="1" id="KW-1133">Transmembrane helix</keyword>
<dbReference type="InterPro" id="IPR045584">
    <property type="entry name" value="Pilin-like"/>
</dbReference>
<accession>A0A512M346</accession>
<proteinExistence type="predicted"/>
<dbReference type="RefSeq" id="WP_146848643.1">
    <property type="nucleotide sequence ID" value="NZ_BKAG01000002.1"/>
</dbReference>
<reference evidence="2 3" key="1">
    <citation type="submission" date="2019-07" db="EMBL/GenBank/DDBJ databases">
        <title>Whole genome shotgun sequence of Brevifollis gellanilyticus NBRC 108608.</title>
        <authorList>
            <person name="Hosoyama A."/>
            <person name="Uohara A."/>
            <person name="Ohji S."/>
            <person name="Ichikawa N."/>
        </authorList>
    </citation>
    <scope>NUCLEOTIDE SEQUENCE [LARGE SCALE GENOMIC DNA]</scope>
    <source>
        <strain evidence="2 3">NBRC 108608</strain>
    </source>
</reference>
<organism evidence="2 3">
    <name type="scientific">Brevifollis gellanilyticus</name>
    <dbReference type="NCBI Taxonomy" id="748831"/>
    <lineage>
        <taxon>Bacteria</taxon>
        <taxon>Pseudomonadati</taxon>
        <taxon>Verrucomicrobiota</taxon>
        <taxon>Verrucomicrobiia</taxon>
        <taxon>Verrucomicrobiales</taxon>
        <taxon>Verrucomicrobiaceae</taxon>
    </lineage>
</organism>
<evidence type="ECO:0000313" key="2">
    <source>
        <dbReference type="EMBL" id="GEP41177.1"/>
    </source>
</evidence>
<dbReference type="AlphaFoldDB" id="A0A512M346"/>
<keyword evidence="3" id="KW-1185">Reference proteome</keyword>
<dbReference type="Proteomes" id="UP000321577">
    <property type="component" value="Unassembled WGS sequence"/>
</dbReference>
<sequence length="157" mass="17012">MKISDSTKIWTPTTHLSRGRSGFTLVEICIAMGLCMLLLGIATLSVTGMQDQARLKRTAAEIEMTVRQTLQEAVMSQRLIELALDGGLGGEEGGRVQIKRVGDKSFRNAKRGEVWEFSPTGICEPIEVRLTSSSGTIELGFDPLTGCAVRRSVIVNG</sequence>
<evidence type="ECO:0008006" key="4">
    <source>
        <dbReference type="Google" id="ProtNLM"/>
    </source>
</evidence>
<dbReference type="EMBL" id="BKAG01000002">
    <property type="protein sequence ID" value="GEP41177.1"/>
    <property type="molecule type" value="Genomic_DNA"/>
</dbReference>
<keyword evidence="1" id="KW-0812">Transmembrane</keyword>
<feature type="transmembrane region" description="Helical" evidence="1">
    <location>
        <begin position="25"/>
        <end position="47"/>
    </location>
</feature>
<name>A0A512M346_9BACT</name>
<evidence type="ECO:0000256" key="1">
    <source>
        <dbReference type="SAM" id="Phobius"/>
    </source>
</evidence>
<dbReference type="OrthoDB" id="195564at2"/>
<protein>
    <recommendedName>
        <fullName evidence="4">Prepilin-type N-terminal cleavage/methylation domain-containing protein</fullName>
    </recommendedName>
</protein>